<dbReference type="RefSeq" id="XP_044724716.1">
    <property type="nucleotide sequence ID" value="XM_044861083.1"/>
</dbReference>
<dbReference type="AlphaFoldDB" id="A0A9P8SL84"/>
<dbReference type="EMBL" id="JAIZPD010000002">
    <property type="protein sequence ID" value="KAH0967203.1"/>
    <property type="molecule type" value="Genomic_DNA"/>
</dbReference>
<gene>
    <name evidence="1" type="ORF">HRG_02612</name>
</gene>
<evidence type="ECO:0000313" key="1">
    <source>
        <dbReference type="EMBL" id="KAH0967203.1"/>
    </source>
</evidence>
<protein>
    <submittedName>
        <fullName evidence="1">Uncharacterized protein</fullName>
    </submittedName>
</protein>
<proteinExistence type="predicted"/>
<reference evidence="1" key="1">
    <citation type="submission" date="2021-09" db="EMBL/GenBank/DDBJ databases">
        <title>A high-quality genome of the endoparasitic fungus Hirsutella rhossiliensis with a comparison of Hirsutella genomes reveals transposable elements contributing to genome size variation.</title>
        <authorList>
            <person name="Lin R."/>
            <person name="Jiao Y."/>
            <person name="Sun X."/>
            <person name="Ling J."/>
            <person name="Xie B."/>
            <person name="Cheng X."/>
        </authorList>
    </citation>
    <scope>NUCLEOTIDE SEQUENCE</scope>
    <source>
        <strain evidence="1">HR02</strain>
    </source>
</reference>
<dbReference type="GeneID" id="68351741"/>
<comment type="caution">
    <text evidence="1">The sequence shown here is derived from an EMBL/GenBank/DDBJ whole genome shotgun (WGS) entry which is preliminary data.</text>
</comment>
<accession>A0A9P8SL84</accession>
<dbReference type="OrthoDB" id="432234at2759"/>
<evidence type="ECO:0000313" key="2">
    <source>
        <dbReference type="Proteomes" id="UP000824596"/>
    </source>
</evidence>
<name>A0A9P8SL84_9HYPO</name>
<sequence length="163" mass="17803">MVCRQLDRIRQGDDVGGGRGQLCLFIGGDGGTGKSRVIEALVELLAWRDLSSHGEGLVDGRSRRDWQEKEVLVIDKVSILGAQTLHTANKQLCRLRGSHVALELRGARTTTVAGDAVAVRPVQPVRERDPVGNRVPEEMTAAQARLEELSRQTTREAADWLSG</sequence>
<keyword evidence="2" id="KW-1185">Reference proteome</keyword>
<dbReference type="Proteomes" id="UP000824596">
    <property type="component" value="Unassembled WGS sequence"/>
</dbReference>
<organism evidence="1 2">
    <name type="scientific">Hirsutella rhossiliensis</name>
    <dbReference type="NCBI Taxonomy" id="111463"/>
    <lineage>
        <taxon>Eukaryota</taxon>
        <taxon>Fungi</taxon>
        <taxon>Dikarya</taxon>
        <taxon>Ascomycota</taxon>
        <taxon>Pezizomycotina</taxon>
        <taxon>Sordariomycetes</taxon>
        <taxon>Hypocreomycetidae</taxon>
        <taxon>Hypocreales</taxon>
        <taxon>Ophiocordycipitaceae</taxon>
        <taxon>Hirsutella</taxon>
    </lineage>
</organism>